<keyword evidence="4" id="KW-1134">Transmembrane beta strand</keyword>
<dbReference type="PANTHER" id="PTHR34501:SF9">
    <property type="entry name" value="MAJOR OUTER MEMBRANE PROTEIN P.IA"/>
    <property type="match status" value="1"/>
</dbReference>
<evidence type="ECO:0000259" key="12">
    <source>
        <dbReference type="Pfam" id="PF13609"/>
    </source>
</evidence>
<organism evidence="13 14">
    <name type="scientific">Roseateles paludis</name>
    <dbReference type="NCBI Taxonomy" id="3145238"/>
    <lineage>
        <taxon>Bacteria</taxon>
        <taxon>Pseudomonadati</taxon>
        <taxon>Pseudomonadota</taxon>
        <taxon>Betaproteobacteria</taxon>
        <taxon>Burkholderiales</taxon>
        <taxon>Sphaerotilaceae</taxon>
        <taxon>Roseateles</taxon>
    </lineage>
</organism>
<keyword evidence="6 11" id="KW-0732">Signal</keyword>
<keyword evidence="5" id="KW-0812">Transmembrane</keyword>
<keyword evidence="14" id="KW-1185">Reference proteome</keyword>
<dbReference type="InterPro" id="IPR023614">
    <property type="entry name" value="Porin_dom_sf"/>
</dbReference>
<sequence>MKKSAVALAAMLVSLTAAAQSSVTVFGVLDAAARYTKSSGKTLKSLGSDGLSSSRLGFRGVEDLGGGLKAGFWIEAAVATDTGAQGDALRFWNRRSSVSLMGNFGELRLGRGKTSARLHLDDFDPFGTTGLGDVSRLYNGLGSNVDTLNRADNQINYVLPGNLGGFYGSIDLAAGEGSNVAASPSTNTSSGGKKMQGFRFGFKQGGLNLGLGYDSTTSALQQKFTMTVFGAAYDFGAAKLQLNLGETKYLDRKQSLTTIGLIVPIGQGQITAGYTDAKANAAAEALAGVGDAKLFALGYLYNLSKRTAIYTTYSQIENNGKGQFSVTNSPAVTAGQKSSGFDLGLRHSF</sequence>
<dbReference type="CDD" id="cd00342">
    <property type="entry name" value="gram_neg_porins"/>
    <property type="match status" value="1"/>
</dbReference>
<comment type="subunit">
    <text evidence="2">Homotrimer.</text>
</comment>
<keyword evidence="8" id="KW-0626">Porin</keyword>
<name>A0ABV0G4I6_9BURK</name>
<keyword evidence="3" id="KW-0813">Transport</keyword>
<dbReference type="InterPro" id="IPR050298">
    <property type="entry name" value="Gram-neg_bact_OMP"/>
</dbReference>
<comment type="subcellular location">
    <subcellularLocation>
        <location evidence="1">Cell outer membrane</location>
        <topology evidence="1">Multi-pass membrane protein</topology>
    </subcellularLocation>
</comment>
<comment type="caution">
    <text evidence="13">The sequence shown here is derived from an EMBL/GenBank/DDBJ whole genome shotgun (WGS) entry which is preliminary data.</text>
</comment>
<evidence type="ECO:0000256" key="3">
    <source>
        <dbReference type="ARBA" id="ARBA00022448"/>
    </source>
</evidence>
<evidence type="ECO:0000256" key="2">
    <source>
        <dbReference type="ARBA" id="ARBA00011233"/>
    </source>
</evidence>
<accession>A0ABV0G4I6</accession>
<keyword evidence="10" id="KW-0998">Cell outer membrane</keyword>
<evidence type="ECO:0000256" key="9">
    <source>
        <dbReference type="ARBA" id="ARBA00023136"/>
    </source>
</evidence>
<feature type="signal peptide" evidence="11">
    <location>
        <begin position="1"/>
        <end position="19"/>
    </location>
</feature>
<dbReference type="Gene3D" id="2.40.160.10">
    <property type="entry name" value="Porin"/>
    <property type="match status" value="1"/>
</dbReference>
<dbReference type="RefSeq" id="WP_347705472.1">
    <property type="nucleotide sequence ID" value="NZ_JBDPZD010000004.1"/>
</dbReference>
<evidence type="ECO:0000256" key="8">
    <source>
        <dbReference type="ARBA" id="ARBA00023114"/>
    </source>
</evidence>
<evidence type="ECO:0000313" key="14">
    <source>
        <dbReference type="Proteomes" id="UP001495147"/>
    </source>
</evidence>
<evidence type="ECO:0000313" key="13">
    <source>
        <dbReference type="EMBL" id="MEO3692654.1"/>
    </source>
</evidence>
<evidence type="ECO:0000256" key="5">
    <source>
        <dbReference type="ARBA" id="ARBA00022692"/>
    </source>
</evidence>
<protein>
    <submittedName>
        <fullName evidence="13">Porin</fullName>
    </submittedName>
</protein>
<evidence type="ECO:0000256" key="11">
    <source>
        <dbReference type="SAM" id="SignalP"/>
    </source>
</evidence>
<reference evidence="13 14" key="1">
    <citation type="submission" date="2024-05" db="EMBL/GenBank/DDBJ databases">
        <title>Roseateles sp. DJS-2-20 16S ribosomal RNA gene Genome sequencing and assembly.</title>
        <authorList>
            <person name="Woo H."/>
        </authorList>
    </citation>
    <scope>NUCLEOTIDE SEQUENCE [LARGE SCALE GENOMIC DNA]</scope>
    <source>
        <strain evidence="13 14">DJS-2-20</strain>
    </source>
</reference>
<dbReference type="Proteomes" id="UP001495147">
    <property type="component" value="Unassembled WGS sequence"/>
</dbReference>
<keyword evidence="9" id="KW-0472">Membrane</keyword>
<evidence type="ECO:0000256" key="1">
    <source>
        <dbReference type="ARBA" id="ARBA00004571"/>
    </source>
</evidence>
<dbReference type="EMBL" id="JBDPZD010000004">
    <property type="protein sequence ID" value="MEO3692654.1"/>
    <property type="molecule type" value="Genomic_DNA"/>
</dbReference>
<dbReference type="InterPro" id="IPR033900">
    <property type="entry name" value="Gram_neg_porin_domain"/>
</dbReference>
<feature type="domain" description="Porin" evidence="12">
    <location>
        <begin position="7"/>
        <end position="320"/>
    </location>
</feature>
<keyword evidence="7" id="KW-0406">Ion transport</keyword>
<evidence type="ECO:0000256" key="10">
    <source>
        <dbReference type="ARBA" id="ARBA00023237"/>
    </source>
</evidence>
<feature type="chain" id="PRO_5046277355" evidence="11">
    <location>
        <begin position="20"/>
        <end position="349"/>
    </location>
</feature>
<evidence type="ECO:0000256" key="6">
    <source>
        <dbReference type="ARBA" id="ARBA00022729"/>
    </source>
</evidence>
<evidence type="ECO:0000256" key="7">
    <source>
        <dbReference type="ARBA" id="ARBA00023065"/>
    </source>
</evidence>
<dbReference type="SUPFAM" id="SSF56935">
    <property type="entry name" value="Porins"/>
    <property type="match status" value="1"/>
</dbReference>
<evidence type="ECO:0000256" key="4">
    <source>
        <dbReference type="ARBA" id="ARBA00022452"/>
    </source>
</evidence>
<dbReference type="PANTHER" id="PTHR34501">
    <property type="entry name" value="PROTEIN YDDL-RELATED"/>
    <property type="match status" value="1"/>
</dbReference>
<dbReference type="Pfam" id="PF13609">
    <property type="entry name" value="Porin_4"/>
    <property type="match status" value="1"/>
</dbReference>
<gene>
    <name evidence="13" type="ORF">ABDJ85_14345</name>
</gene>
<proteinExistence type="predicted"/>